<dbReference type="AlphaFoldDB" id="A0A081ABK5"/>
<dbReference type="PANTHER" id="PTHR43102">
    <property type="entry name" value="SLR1143 PROTEIN"/>
    <property type="match status" value="1"/>
</dbReference>
<proteinExistence type="predicted"/>
<evidence type="ECO:0008006" key="4">
    <source>
        <dbReference type="Google" id="ProtNLM"/>
    </source>
</evidence>
<dbReference type="EMBL" id="ANJA01001569">
    <property type="protein sequence ID" value="ETO76266.1"/>
    <property type="molecule type" value="Genomic_DNA"/>
</dbReference>
<dbReference type="Proteomes" id="UP000028582">
    <property type="component" value="Unassembled WGS sequence"/>
</dbReference>
<reference evidence="2 3" key="1">
    <citation type="submission" date="2013-11" db="EMBL/GenBank/DDBJ databases">
        <title>The Genome Sequence of Phytophthora parasitica P1976.</title>
        <authorList>
            <consortium name="The Broad Institute Genomics Platform"/>
            <person name="Russ C."/>
            <person name="Tyler B."/>
            <person name="Panabieres F."/>
            <person name="Shan W."/>
            <person name="Tripathy S."/>
            <person name="Grunwald N."/>
            <person name="Machado M."/>
            <person name="Johnson C.S."/>
            <person name="Walker B."/>
            <person name="Young S."/>
            <person name="Zeng Q."/>
            <person name="Gargeya S."/>
            <person name="Fitzgerald M."/>
            <person name="Haas B."/>
            <person name="Abouelleil A."/>
            <person name="Allen A.W."/>
            <person name="Alvarado L."/>
            <person name="Arachchi H.M."/>
            <person name="Berlin A.M."/>
            <person name="Chapman S.B."/>
            <person name="Gainer-Dewar J."/>
            <person name="Goldberg J."/>
            <person name="Griggs A."/>
            <person name="Gujja S."/>
            <person name="Hansen M."/>
            <person name="Howarth C."/>
            <person name="Imamovic A."/>
            <person name="Ireland A."/>
            <person name="Larimer J."/>
            <person name="McCowan C."/>
            <person name="Murphy C."/>
            <person name="Pearson M."/>
            <person name="Poon T.W."/>
            <person name="Priest M."/>
            <person name="Roberts A."/>
            <person name="Saif S."/>
            <person name="Shea T."/>
            <person name="Sisk P."/>
            <person name="Sykes S."/>
            <person name="Wortman J."/>
            <person name="Nusbaum C."/>
            <person name="Birren B."/>
        </authorList>
    </citation>
    <scope>NUCLEOTIDE SEQUENCE [LARGE SCALE GENOMIC DNA]</scope>
    <source>
        <strain evidence="2 3">P1976</strain>
    </source>
</reference>
<dbReference type="SUPFAM" id="SSF55781">
    <property type="entry name" value="GAF domain-like"/>
    <property type="match status" value="1"/>
</dbReference>
<evidence type="ECO:0000313" key="2">
    <source>
        <dbReference type="EMBL" id="ETO76266.1"/>
    </source>
</evidence>
<organism evidence="2 3">
    <name type="scientific">Phytophthora nicotianae P1976</name>
    <dbReference type="NCBI Taxonomy" id="1317066"/>
    <lineage>
        <taxon>Eukaryota</taxon>
        <taxon>Sar</taxon>
        <taxon>Stramenopiles</taxon>
        <taxon>Oomycota</taxon>
        <taxon>Peronosporomycetes</taxon>
        <taxon>Peronosporales</taxon>
        <taxon>Peronosporaceae</taxon>
        <taxon>Phytophthora</taxon>
    </lineage>
</organism>
<comment type="caution">
    <text evidence="2">The sequence shown here is derived from an EMBL/GenBank/DDBJ whole genome shotgun (WGS) entry which is preliminary data.</text>
</comment>
<sequence>MKLGIVRRVVEQGGKHRSSPGPSQSDSIATQPSDASLTGRHSKVPSDTKILNRARDALDHVDVKALAAGPNAGGPWKRVEAVDRFVIFRQEDKLVDSVTRDTEVLCAGRLDASIEEVAAILCPLSEAEHNAVMKALYGKRFLCGSAERTIPCSGDTMSGNSVNGQELTVKTSTFARSTMFGPNEQWCYTNMFQRKEECDGFVISQQSLPVLEHTPGRMIGAQDRVVQLHDLAASYLVDLDPGKKGLRVVYNAKFQTPEPVRNRSASDEFCPPSPRNLTTDVESKAQSRRLLTLARGVTRIPELVRCRRFGFQVPANLDTIEVSNPRCPCCTRSLSPVKLSLSAAASAISHRSLAHLKTNTRRCYLCGYLVCVNCWQSERMESMAGRVALIVVCTRCQACVDACNYSEISSDRKYGPPRVVEDTSESSIASLLIDFLSDSLKHSTVGSTEHSTVLAVIRALLQNDQENDGDVCDDERNVEESIARVDRFLGDEDSYPLLEDCTLANADKRDYVLDLPDDPVTSVPRGPMPSNESLRLSTARDAGLLLLADQLAPEVPRTVKSLIDIRDLELICQLAAKTMDCPIALVSVMGVNHEHILASTNPQLAGAAVPRDHTMCQHQLMSQDPLVFIHPEADVRLHAIHTIKLLSLRTYVGFSVTAPTQDGRDQIAVGSLCCADMKPHPELTRCQYAMMQNLARTASLLTQHKGKQLQQRAAPA</sequence>
<protein>
    <recommendedName>
        <fullName evidence="4">GAF domain-containing protein</fullName>
    </recommendedName>
</protein>
<name>A0A081ABK5_PHYNI</name>
<dbReference type="OrthoDB" id="21225at2759"/>
<feature type="region of interest" description="Disordered" evidence="1">
    <location>
        <begin position="11"/>
        <end position="45"/>
    </location>
</feature>
<accession>A0A081ABK5</accession>
<evidence type="ECO:0000313" key="3">
    <source>
        <dbReference type="Proteomes" id="UP000028582"/>
    </source>
</evidence>
<gene>
    <name evidence="2" type="ORF">F444_08303</name>
</gene>
<evidence type="ECO:0000256" key="1">
    <source>
        <dbReference type="SAM" id="MobiDB-lite"/>
    </source>
</evidence>
<feature type="compositionally biased region" description="Polar residues" evidence="1">
    <location>
        <begin position="20"/>
        <end position="36"/>
    </location>
</feature>
<dbReference type="PANTHER" id="PTHR43102:SF2">
    <property type="entry name" value="GAF DOMAIN-CONTAINING PROTEIN"/>
    <property type="match status" value="1"/>
</dbReference>